<keyword evidence="2" id="KW-1185">Reference proteome</keyword>
<protein>
    <submittedName>
        <fullName evidence="1">Uncharacterized protein</fullName>
    </submittedName>
</protein>
<organism evidence="1 2">
    <name type="scientific">Araneus ventricosus</name>
    <name type="common">Orbweaver spider</name>
    <name type="synonym">Epeira ventricosa</name>
    <dbReference type="NCBI Taxonomy" id="182803"/>
    <lineage>
        <taxon>Eukaryota</taxon>
        <taxon>Metazoa</taxon>
        <taxon>Ecdysozoa</taxon>
        <taxon>Arthropoda</taxon>
        <taxon>Chelicerata</taxon>
        <taxon>Arachnida</taxon>
        <taxon>Araneae</taxon>
        <taxon>Araneomorphae</taxon>
        <taxon>Entelegynae</taxon>
        <taxon>Araneoidea</taxon>
        <taxon>Araneidae</taxon>
        <taxon>Araneus</taxon>
    </lineage>
</organism>
<evidence type="ECO:0000313" key="2">
    <source>
        <dbReference type="Proteomes" id="UP000499080"/>
    </source>
</evidence>
<dbReference type="EMBL" id="BGPR01002359">
    <property type="protein sequence ID" value="GBM72156.1"/>
    <property type="molecule type" value="Genomic_DNA"/>
</dbReference>
<evidence type="ECO:0000313" key="1">
    <source>
        <dbReference type="EMBL" id="GBM72156.1"/>
    </source>
</evidence>
<name>A0A4Y2I4R8_ARAVE</name>
<dbReference type="AlphaFoldDB" id="A0A4Y2I4R8"/>
<comment type="caution">
    <text evidence="1">The sequence shown here is derived from an EMBL/GenBank/DDBJ whole genome shotgun (WGS) entry which is preliminary data.</text>
</comment>
<gene>
    <name evidence="1" type="ORF">AVEN_82117_1</name>
</gene>
<dbReference type="Proteomes" id="UP000499080">
    <property type="component" value="Unassembled WGS sequence"/>
</dbReference>
<accession>A0A4Y2I4R8</accession>
<reference evidence="1 2" key="1">
    <citation type="journal article" date="2019" name="Sci. Rep.">
        <title>Orb-weaving spider Araneus ventricosus genome elucidates the spidroin gene catalogue.</title>
        <authorList>
            <person name="Kono N."/>
            <person name="Nakamura H."/>
            <person name="Ohtoshi R."/>
            <person name="Moran D.A.P."/>
            <person name="Shinohara A."/>
            <person name="Yoshida Y."/>
            <person name="Fujiwara M."/>
            <person name="Mori M."/>
            <person name="Tomita M."/>
            <person name="Arakawa K."/>
        </authorList>
    </citation>
    <scope>NUCLEOTIDE SEQUENCE [LARGE SCALE GENOMIC DNA]</scope>
</reference>
<proteinExistence type="predicted"/>
<sequence length="97" mass="11271">MVFESICSISRSTYLELHSFMVVKPHQVVLLSFGIGFEKPTFQVFLPRSEGTKITWCEVLDVGSVFHQSLWWGFLTAMNFARLARLLCLYRFPFTET</sequence>